<feature type="non-terminal residue" evidence="1">
    <location>
        <position position="1"/>
    </location>
</feature>
<organism evidence="1 2">
    <name type="scientific">Cirrhinus mrigala</name>
    <name type="common">Mrigala</name>
    <dbReference type="NCBI Taxonomy" id="683832"/>
    <lineage>
        <taxon>Eukaryota</taxon>
        <taxon>Metazoa</taxon>
        <taxon>Chordata</taxon>
        <taxon>Craniata</taxon>
        <taxon>Vertebrata</taxon>
        <taxon>Euteleostomi</taxon>
        <taxon>Actinopterygii</taxon>
        <taxon>Neopterygii</taxon>
        <taxon>Teleostei</taxon>
        <taxon>Ostariophysi</taxon>
        <taxon>Cypriniformes</taxon>
        <taxon>Cyprinidae</taxon>
        <taxon>Labeoninae</taxon>
        <taxon>Labeonini</taxon>
        <taxon>Cirrhinus</taxon>
    </lineage>
</organism>
<keyword evidence="2" id="KW-1185">Reference proteome</keyword>
<dbReference type="AlphaFoldDB" id="A0ABD0MTR7"/>
<evidence type="ECO:0000313" key="1">
    <source>
        <dbReference type="EMBL" id="KAL0152542.1"/>
    </source>
</evidence>
<proteinExistence type="predicted"/>
<protein>
    <submittedName>
        <fullName evidence="1">Uncharacterized protein</fullName>
    </submittedName>
</protein>
<reference evidence="1 2" key="1">
    <citation type="submission" date="2024-05" db="EMBL/GenBank/DDBJ databases">
        <title>Genome sequencing and assembly of Indian major carp, Cirrhinus mrigala (Hamilton, 1822).</title>
        <authorList>
            <person name="Mohindra V."/>
            <person name="Chowdhury L.M."/>
            <person name="Lal K."/>
            <person name="Jena J.K."/>
        </authorList>
    </citation>
    <scope>NUCLEOTIDE SEQUENCE [LARGE SCALE GENOMIC DNA]</scope>
    <source>
        <strain evidence="1">CM1030</strain>
        <tissue evidence="1">Blood</tissue>
    </source>
</reference>
<dbReference type="EMBL" id="JAMKFB020000189">
    <property type="protein sequence ID" value="KAL0152542.1"/>
    <property type="molecule type" value="Genomic_DNA"/>
</dbReference>
<accession>A0ABD0MTR7</accession>
<name>A0ABD0MTR7_CIRMR</name>
<evidence type="ECO:0000313" key="2">
    <source>
        <dbReference type="Proteomes" id="UP001529510"/>
    </source>
</evidence>
<sequence>PNLGVTLGIQPYPLKGISSNSKLRALPRVQHIRPLSGDNVTDSCHYIPGATSLSLRQLVLSARLYDGMHSPQHGSV</sequence>
<gene>
    <name evidence="1" type="ORF">M9458_052265</name>
</gene>
<dbReference type="Proteomes" id="UP001529510">
    <property type="component" value="Unassembled WGS sequence"/>
</dbReference>
<feature type="non-terminal residue" evidence="1">
    <location>
        <position position="76"/>
    </location>
</feature>
<comment type="caution">
    <text evidence="1">The sequence shown here is derived from an EMBL/GenBank/DDBJ whole genome shotgun (WGS) entry which is preliminary data.</text>
</comment>